<organism evidence="1 2">
    <name type="scientific">Algimonas arctica</name>
    <dbReference type="NCBI Taxonomy" id="1479486"/>
    <lineage>
        <taxon>Bacteria</taxon>
        <taxon>Pseudomonadati</taxon>
        <taxon>Pseudomonadota</taxon>
        <taxon>Alphaproteobacteria</taxon>
        <taxon>Maricaulales</taxon>
        <taxon>Robiginitomaculaceae</taxon>
        <taxon>Algimonas</taxon>
    </lineage>
</organism>
<dbReference type="Proteomes" id="UP000634004">
    <property type="component" value="Unassembled WGS sequence"/>
</dbReference>
<name>A0A8J3CQW8_9PROT</name>
<dbReference type="EMBL" id="BMZH01000009">
    <property type="protein sequence ID" value="GHA98627.1"/>
    <property type="molecule type" value="Genomic_DNA"/>
</dbReference>
<evidence type="ECO:0000313" key="1">
    <source>
        <dbReference type="EMBL" id="GHA98627.1"/>
    </source>
</evidence>
<reference evidence="1" key="2">
    <citation type="submission" date="2020-09" db="EMBL/GenBank/DDBJ databases">
        <authorList>
            <person name="Sun Q."/>
            <person name="Kim S."/>
        </authorList>
    </citation>
    <scope>NUCLEOTIDE SEQUENCE</scope>
    <source>
        <strain evidence="1">KCTC 32513</strain>
    </source>
</reference>
<sequence>MIKQSSTASATKVDLSDVPESVIGVVMDRPGGFKIKYVLRKNHEGQVYYDVGGAYPDGLQVEVDVLLTESGPKILQEQTDIDWVHVPSVVSEAVKKENAGNIEIVRVVANIQPDGYTIIFEFFADERPLHPRFKVSLSDTNEVVMLPSQL</sequence>
<comment type="caution">
    <text evidence="1">The sequence shown here is derived from an EMBL/GenBank/DDBJ whole genome shotgun (WGS) entry which is preliminary data.</text>
</comment>
<evidence type="ECO:0008006" key="3">
    <source>
        <dbReference type="Google" id="ProtNLM"/>
    </source>
</evidence>
<evidence type="ECO:0000313" key="2">
    <source>
        <dbReference type="Proteomes" id="UP000634004"/>
    </source>
</evidence>
<reference evidence="1" key="1">
    <citation type="journal article" date="2014" name="Int. J. Syst. Evol. Microbiol.">
        <title>Complete genome sequence of Corynebacterium casei LMG S-19264T (=DSM 44701T), isolated from a smear-ripened cheese.</title>
        <authorList>
            <consortium name="US DOE Joint Genome Institute (JGI-PGF)"/>
            <person name="Walter F."/>
            <person name="Albersmeier A."/>
            <person name="Kalinowski J."/>
            <person name="Ruckert C."/>
        </authorList>
    </citation>
    <scope>NUCLEOTIDE SEQUENCE</scope>
    <source>
        <strain evidence="1">KCTC 32513</strain>
    </source>
</reference>
<dbReference type="SUPFAM" id="SSF160574">
    <property type="entry name" value="BT0923-like"/>
    <property type="match status" value="1"/>
</dbReference>
<gene>
    <name evidence="1" type="ORF">GCM10009069_21940</name>
</gene>
<dbReference type="AlphaFoldDB" id="A0A8J3CQW8"/>
<accession>A0A8J3CQW8</accession>
<protein>
    <recommendedName>
        <fullName evidence="3">PepSY domain-containing protein</fullName>
    </recommendedName>
</protein>
<proteinExistence type="predicted"/>
<keyword evidence="2" id="KW-1185">Reference proteome</keyword>